<protein>
    <recommendedName>
        <fullName evidence="5">SseB protein N-terminal domain-containing protein</fullName>
    </recommendedName>
</protein>
<feature type="transmembrane region" description="Helical" evidence="2">
    <location>
        <begin position="568"/>
        <end position="587"/>
    </location>
</feature>
<evidence type="ECO:0008006" key="5">
    <source>
        <dbReference type="Google" id="ProtNLM"/>
    </source>
</evidence>
<keyword evidence="2" id="KW-0472">Membrane</keyword>
<evidence type="ECO:0000256" key="2">
    <source>
        <dbReference type="SAM" id="Phobius"/>
    </source>
</evidence>
<feature type="transmembrane region" description="Helical" evidence="2">
    <location>
        <begin position="214"/>
        <end position="233"/>
    </location>
</feature>
<feature type="transmembrane region" description="Helical" evidence="2">
    <location>
        <begin position="239"/>
        <end position="259"/>
    </location>
</feature>
<dbReference type="EMBL" id="JAAOCP010000008">
    <property type="protein sequence ID" value="MBJ7639301.1"/>
    <property type="molecule type" value="Genomic_DNA"/>
</dbReference>
<comment type="caution">
    <text evidence="3">The sequence shown here is derived from an EMBL/GenBank/DDBJ whole genome shotgun (WGS) entry which is preliminary data.</text>
</comment>
<dbReference type="RefSeq" id="WP_135391170.1">
    <property type="nucleotide sequence ID" value="NZ_ALXH01000064.1"/>
</dbReference>
<feature type="transmembrane region" description="Helical" evidence="2">
    <location>
        <begin position="499"/>
        <end position="516"/>
    </location>
</feature>
<keyword evidence="1" id="KW-0175">Coiled coil</keyword>
<feature type="coiled-coil region" evidence="1">
    <location>
        <begin position="185"/>
        <end position="212"/>
    </location>
</feature>
<keyword evidence="2" id="KW-1133">Transmembrane helix</keyword>
<evidence type="ECO:0000256" key="1">
    <source>
        <dbReference type="SAM" id="Coils"/>
    </source>
</evidence>
<dbReference type="Proteomes" id="UP000728106">
    <property type="component" value="Unassembled WGS sequence"/>
</dbReference>
<keyword evidence="2" id="KW-0812">Transmembrane</keyword>
<reference evidence="3 4" key="1">
    <citation type="journal article" date="2021" name="Int. J. Food Microbiol.">
        <title>Safety demonstration of a microbial species for use in the food chain: Weissella confusa.</title>
        <authorList>
            <person name="Bourdichon F."/>
            <person name="Patrone V."/>
            <person name="Fontana A."/>
            <person name="Milani G."/>
            <person name="Morelli L."/>
        </authorList>
    </citation>
    <scope>NUCLEOTIDE SEQUENCE [LARGE SCALE GENOMIC DNA]</scope>
    <source>
        <strain evidence="3 4">CCUG 43002</strain>
    </source>
</reference>
<accession>A0AA40YR60</accession>
<proteinExistence type="predicted"/>
<keyword evidence="4" id="KW-1185">Reference proteome</keyword>
<dbReference type="AlphaFoldDB" id="A0AA40YR60"/>
<feature type="transmembrane region" description="Helical" evidence="2">
    <location>
        <begin position="528"/>
        <end position="547"/>
    </location>
</feature>
<gene>
    <name evidence="3" type="ORF">HAU20_07885</name>
</gene>
<feature type="transmembrane region" description="Helical" evidence="2">
    <location>
        <begin position="593"/>
        <end position="615"/>
    </location>
</feature>
<name>A0AA40YR60_WEICO</name>
<evidence type="ECO:0000313" key="3">
    <source>
        <dbReference type="EMBL" id="MBJ7639301.1"/>
    </source>
</evidence>
<sequence length="623" mass="70547">MERVFLNINQTNRELNRKIKQYLKQQTVRGQVRDLRVLARALTDVTLLVPVAVSNPDRRTSSSGYTYVIGTPDVQRQQGYTVRDDGRYLVLYTDLVKSRAGHREPNTMQVQMPFVLQKLGNAKNLAGIILNPGTDDVVLPKALLAEELDGSDTGAVTGTVADDLPIQAPEQVAPPIGVVAVGLRLNELSRLNEELETFRSKTERRIDRYARQTWNFVAVVVLVTLALLAVPALGRRGLLPTVILIVLALIVGRIIPVSATTRQKSKIRVYEKERALVRMIALEDEIERLSFDEDATSKLDDSADYGTDDLDYINQDVRNTNLVRLLGYFSAATEPDEKEYLLGEIDKQLKKALFVQPIFSEGHVIERDVLGRPYLADDEPWINEFIGDGEGNLYLHLYLKTRDAIKADREILTIRRADWISYMMNVNPQLVGVAFEIPGETVVFDREDLSQLHYEPNYNRKVPTSYFMPGDLDAVKKPEQKPQPKSGWFANVARSDIDWSGYALAMLIAYVIGWWLMYSNKFQDGLKVAMVALGLGLVFFLFTLDINRYRKKYNITDRIAQKNDGWRHMLGWFTGAIYIAPIAYMWQPTFDMLQIYMVLLGSSAFMAAVLIVVGLSEAQNNNK</sequence>
<organism evidence="3 4">
    <name type="scientific">Weissella confusa</name>
    <name type="common">Lactobacillus confusus</name>
    <dbReference type="NCBI Taxonomy" id="1583"/>
    <lineage>
        <taxon>Bacteria</taxon>
        <taxon>Bacillati</taxon>
        <taxon>Bacillota</taxon>
        <taxon>Bacilli</taxon>
        <taxon>Lactobacillales</taxon>
        <taxon>Lactobacillaceae</taxon>
        <taxon>Weissella</taxon>
    </lineage>
</organism>
<evidence type="ECO:0000313" key="4">
    <source>
        <dbReference type="Proteomes" id="UP000728106"/>
    </source>
</evidence>